<proteinExistence type="predicted"/>
<feature type="region of interest" description="Disordered" evidence="1">
    <location>
        <begin position="125"/>
        <end position="153"/>
    </location>
</feature>
<dbReference type="RefSeq" id="WP_145881027.1">
    <property type="nucleotide sequence ID" value="NZ_CP046904.1"/>
</dbReference>
<dbReference type="Proteomes" id="UP000315112">
    <property type="component" value="Unassembled WGS sequence"/>
</dbReference>
<reference evidence="3" key="2">
    <citation type="submission" date="2019-07" db="EMBL/GenBank/DDBJ databases">
        <authorList>
            <person name="Whitman W."/>
            <person name="Huntemann M."/>
            <person name="Clum A."/>
            <person name="Pillay M."/>
            <person name="Palaniappan K."/>
            <person name="Varghese N."/>
            <person name="Mikhailova N."/>
            <person name="Stamatis D."/>
            <person name="Reddy T."/>
            <person name="Daum C."/>
            <person name="Shapiro N."/>
            <person name="Ivanova N."/>
            <person name="Kyrpides N."/>
            <person name="Woyke T."/>
        </authorList>
    </citation>
    <scope>NUCLEOTIDE SEQUENCE</scope>
    <source>
        <strain evidence="3">CGMCC 1.10685</strain>
    </source>
</reference>
<accession>A0A562PF02</accession>
<evidence type="ECO:0000256" key="1">
    <source>
        <dbReference type="SAM" id="MobiDB-lite"/>
    </source>
</evidence>
<name>A0A562PF02_9BURK</name>
<reference evidence="3 4" key="1">
    <citation type="journal article" date="2015" name="Stand. Genomic Sci.">
        <title>Genomic Encyclopedia of Bacterial and Archaeal Type Strains, Phase III: the genomes of soil and plant-associated and newly described type strains.</title>
        <authorList>
            <person name="Whitman W.B."/>
            <person name="Woyke T."/>
            <person name="Klenk H.P."/>
            <person name="Zhou Y."/>
            <person name="Lilburn T.G."/>
            <person name="Beck B.J."/>
            <person name="De Vos P."/>
            <person name="Vandamme P."/>
            <person name="Eisen J.A."/>
            <person name="Garrity G."/>
            <person name="Hugenholtz P."/>
            <person name="Kyrpides N.C."/>
        </authorList>
    </citation>
    <scope>NUCLEOTIDE SEQUENCE [LARGE SCALE GENOMIC DNA]</scope>
    <source>
        <strain evidence="3 4">CGMCC 1.10685</strain>
    </source>
</reference>
<evidence type="ECO:0000313" key="5">
    <source>
        <dbReference type="Proteomes" id="UP000437862"/>
    </source>
</evidence>
<dbReference type="AlphaFoldDB" id="A0A562PF02"/>
<dbReference type="EMBL" id="VLKW01000013">
    <property type="protein sequence ID" value="TWI42997.1"/>
    <property type="molecule type" value="Genomic_DNA"/>
</dbReference>
<gene>
    <name evidence="2" type="ORF">GO485_07570</name>
    <name evidence="3" type="ORF">IP92_05331</name>
</gene>
<organism evidence="3 4">
    <name type="scientific">Pseudoduganella flava</name>
    <dbReference type="NCBI Taxonomy" id="871742"/>
    <lineage>
        <taxon>Bacteria</taxon>
        <taxon>Pseudomonadati</taxon>
        <taxon>Pseudomonadota</taxon>
        <taxon>Betaproteobacteria</taxon>
        <taxon>Burkholderiales</taxon>
        <taxon>Oxalobacteraceae</taxon>
        <taxon>Telluria group</taxon>
        <taxon>Pseudoduganella</taxon>
    </lineage>
</organism>
<feature type="compositionally biased region" description="Basic and acidic residues" evidence="1">
    <location>
        <begin position="125"/>
        <end position="143"/>
    </location>
</feature>
<dbReference type="Proteomes" id="UP000437862">
    <property type="component" value="Chromosome"/>
</dbReference>
<sequence length="219" mass="22417">MDASKPGKGILASLEHAKGRQPTRIHPHRGDGLASGRGPALVIGSGVLVGALLAWWIYSGPSPIVAHEAALPVPQPAHVAAAPEAPPAAEATAAAAAIIEDAPAPSAVVAAALAPTPVATVVMRRERPAAAKPQPKEVRRDSPPRSLRTVRAPAAPDTDVALLTALVAHASGGDVVEPHLADSTASLLQRCQRVGGEEGRLCRLRICSSRADDDACRPQ</sequence>
<reference evidence="2 5" key="3">
    <citation type="submission" date="2019-12" db="EMBL/GenBank/DDBJ databases">
        <title>Draft Genome Sequences of Six Type Strains of the Genus Massilia.</title>
        <authorList>
            <person name="Miess H."/>
            <person name="Frediansyah A."/>
            <person name="Goeker M."/>
            <person name="Gross H."/>
        </authorList>
    </citation>
    <scope>NUCLEOTIDE SEQUENCE [LARGE SCALE GENOMIC DNA]</scope>
    <source>
        <strain evidence="2 5">DSM 26639</strain>
    </source>
</reference>
<evidence type="ECO:0000313" key="4">
    <source>
        <dbReference type="Proteomes" id="UP000315112"/>
    </source>
</evidence>
<evidence type="ECO:0000313" key="3">
    <source>
        <dbReference type="EMBL" id="TWI42997.1"/>
    </source>
</evidence>
<evidence type="ECO:0000313" key="2">
    <source>
        <dbReference type="EMBL" id="QGZ38921.1"/>
    </source>
</evidence>
<dbReference type="OrthoDB" id="8724867at2"/>
<keyword evidence="5" id="KW-1185">Reference proteome</keyword>
<protein>
    <submittedName>
        <fullName evidence="3">Uncharacterized protein</fullName>
    </submittedName>
</protein>
<dbReference type="EMBL" id="CP046904">
    <property type="protein sequence ID" value="QGZ38921.1"/>
    <property type="molecule type" value="Genomic_DNA"/>
</dbReference>